<dbReference type="KEGG" id="rsin:B6N60_03060"/>
<organism evidence="2 3">
    <name type="scientific">Richelia sinica FACHB-800</name>
    <dbReference type="NCBI Taxonomy" id="1357546"/>
    <lineage>
        <taxon>Bacteria</taxon>
        <taxon>Bacillati</taxon>
        <taxon>Cyanobacteriota</taxon>
        <taxon>Cyanophyceae</taxon>
        <taxon>Nostocales</taxon>
        <taxon>Nostocaceae</taxon>
        <taxon>Richelia</taxon>
    </lineage>
</organism>
<evidence type="ECO:0000256" key="1">
    <source>
        <dbReference type="SAM" id="Phobius"/>
    </source>
</evidence>
<keyword evidence="1" id="KW-0812">Transmembrane</keyword>
<dbReference type="EMBL" id="CP021056">
    <property type="protein sequence ID" value="QXE24355.1"/>
    <property type="molecule type" value="Genomic_DNA"/>
</dbReference>
<reference evidence="2" key="1">
    <citation type="submission" date="2017-04" db="EMBL/GenBank/DDBJ databases">
        <title>Genome deletions in a multicellular cyanobacterial endosymbiont for morphological adaptation in marine diatoms.</title>
        <authorList>
            <person name="Wang Y."/>
            <person name="Gao H."/>
            <person name="Li R."/>
            <person name="Xu X."/>
        </authorList>
    </citation>
    <scope>NUCLEOTIDE SEQUENCE</scope>
    <source>
        <strain evidence="2">FACHB 800</strain>
    </source>
</reference>
<dbReference type="Proteomes" id="UP000683511">
    <property type="component" value="Chromosome"/>
</dbReference>
<proteinExistence type="predicted"/>
<evidence type="ECO:0000313" key="2">
    <source>
        <dbReference type="EMBL" id="QXE24355.1"/>
    </source>
</evidence>
<dbReference type="RefSeq" id="WP_190604296.1">
    <property type="nucleotide sequence ID" value="NZ_CP021056.1"/>
</dbReference>
<gene>
    <name evidence="2" type="ORF">B6N60_03060</name>
</gene>
<evidence type="ECO:0000313" key="3">
    <source>
        <dbReference type="Proteomes" id="UP000683511"/>
    </source>
</evidence>
<sequence length="108" mass="12560">MVTIVVLINFALSLLLGYVAIKLWQAQEILRFISNRLNEYEQATHGALSPAPENIYLGQQSVNQLRQTHQGLKFKLQQIQQIINLMIIARQLWQGSFWLQLSISRRKK</sequence>
<keyword evidence="1" id="KW-1133">Transmembrane helix</keyword>
<accession>A0A975T925</accession>
<feature type="transmembrane region" description="Helical" evidence="1">
    <location>
        <begin position="6"/>
        <end position="24"/>
    </location>
</feature>
<name>A0A975T925_9NOST</name>
<dbReference type="AlphaFoldDB" id="A0A975T925"/>
<keyword evidence="1" id="KW-0472">Membrane</keyword>
<keyword evidence="3" id="KW-1185">Reference proteome</keyword>
<protein>
    <submittedName>
        <fullName evidence="2">Uncharacterized protein</fullName>
    </submittedName>
</protein>